<dbReference type="AlphaFoldDB" id="A0A2P5WRL8"/>
<dbReference type="PANTHER" id="PTHR11014">
    <property type="entry name" value="PEPTIDASE M20 FAMILY MEMBER"/>
    <property type="match status" value="1"/>
</dbReference>
<evidence type="ECO:0000313" key="2">
    <source>
        <dbReference type="EMBL" id="PPR93713.1"/>
    </source>
</evidence>
<evidence type="ECO:0000313" key="3">
    <source>
        <dbReference type="Proteomes" id="UP000239757"/>
    </source>
</evidence>
<evidence type="ECO:0008006" key="4">
    <source>
        <dbReference type="Google" id="ProtNLM"/>
    </source>
</evidence>
<name>A0A2P5WRL8_GOSBA</name>
<proteinExistence type="predicted"/>
<accession>A0A2P5WRL8</accession>
<dbReference type="PANTHER" id="PTHR11014:SF55">
    <property type="entry name" value="IAA-AMINO ACID HYDROLASE ILR1-LIKE 4"/>
    <property type="match status" value="1"/>
</dbReference>
<sequence>MESNRFNISFFNPFSKRILFFFFSFLITATPPACVNWNPTVFSEIPNGFLEYLRNLNWDMRVTGIVGFVGSGKPPFFAIRVDMDALAMQHAKLQGSGALNVIPDSVTIGGTFRAFSEENLAQLKQRIQGATAYRCNATNPATDFPPTVNNKDLHNHFWEVAGDMLGNSSVSFFMPGMQDVTKPLLVTVYSPYLMINEDVLPYGAALHASLAMRIRNGIDTFINAA</sequence>
<gene>
    <name evidence="2" type="ORF">GOBAR_AA26944</name>
</gene>
<evidence type="ECO:0000256" key="1">
    <source>
        <dbReference type="SAM" id="SignalP"/>
    </source>
</evidence>
<dbReference type="EMBL" id="KZ666741">
    <property type="protein sequence ID" value="PPR93713.1"/>
    <property type="molecule type" value="Genomic_DNA"/>
</dbReference>
<dbReference type="SUPFAM" id="SSF53187">
    <property type="entry name" value="Zn-dependent exopeptidases"/>
    <property type="match status" value="1"/>
</dbReference>
<feature type="chain" id="PRO_5015192196" description="Cupin type-1 domain-containing protein" evidence="1">
    <location>
        <begin position="30"/>
        <end position="225"/>
    </location>
</feature>
<keyword evidence="1" id="KW-0732">Signal</keyword>
<feature type="signal peptide" evidence="1">
    <location>
        <begin position="1"/>
        <end position="29"/>
    </location>
</feature>
<reference evidence="2 3" key="1">
    <citation type="submission" date="2015-01" db="EMBL/GenBank/DDBJ databases">
        <title>Genome of allotetraploid Gossypium barbadense reveals genomic plasticity and fiber elongation in cotton evolution.</title>
        <authorList>
            <person name="Chen X."/>
            <person name="Liu X."/>
            <person name="Zhao B."/>
            <person name="Zheng H."/>
            <person name="Hu Y."/>
            <person name="Lu G."/>
            <person name="Yang C."/>
            <person name="Chen J."/>
            <person name="Shan C."/>
            <person name="Zhang L."/>
            <person name="Zhou Y."/>
            <person name="Wang L."/>
            <person name="Guo W."/>
            <person name="Bai Y."/>
            <person name="Ruan J."/>
            <person name="Shangguan X."/>
            <person name="Mao Y."/>
            <person name="Jiang J."/>
            <person name="Zhu Y."/>
            <person name="Lei J."/>
            <person name="Kang H."/>
            <person name="Chen S."/>
            <person name="He X."/>
            <person name="Wang R."/>
            <person name="Wang Y."/>
            <person name="Chen J."/>
            <person name="Wang L."/>
            <person name="Yu S."/>
            <person name="Wang B."/>
            <person name="Wei J."/>
            <person name="Song S."/>
            <person name="Lu X."/>
            <person name="Gao Z."/>
            <person name="Gu W."/>
            <person name="Deng X."/>
            <person name="Ma D."/>
            <person name="Wang S."/>
            <person name="Liang W."/>
            <person name="Fang L."/>
            <person name="Cai C."/>
            <person name="Zhu X."/>
            <person name="Zhou B."/>
            <person name="Zhang Y."/>
            <person name="Chen Z."/>
            <person name="Xu S."/>
            <person name="Zhu R."/>
            <person name="Wang S."/>
            <person name="Zhang T."/>
            <person name="Zhao G."/>
        </authorList>
    </citation>
    <scope>NUCLEOTIDE SEQUENCE [LARGE SCALE GENOMIC DNA]</scope>
    <source>
        <strain evidence="3">cv. Xinhai21</strain>
        <tissue evidence="2">Leaf</tissue>
    </source>
</reference>
<dbReference type="GO" id="GO:0010179">
    <property type="term" value="F:IAA-Ala conjugate hydrolase activity"/>
    <property type="evidence" value="ECO:0007669"/>
    <property type="project" value="TreeGrafter"/>
</dbReference>
<dbReference type="Gene3D" id="3.40.630.10">
    <property type="entry name" value="Zn peptidases"/>
    <property type="match status" value="2"/>
</dbReference>
<protein>
    <recommendedName>
        <fullName evidence="4">Cupin type-1 domain-containing protein</fullName>
    </recommendedName>
</protein>
<dbReference type="InterPro" id="IPR017439">
    <property type="entry name" value="Amidohydrolase"/>
</dbReference>
<dbReference type="GO" id="GO:0005783">
    <property type="term" value="C:endoplasmic reticulum"/>
    <property type="evidence" value="ECO:0007669"/>
    <property type="project" value="TreeGrafter"/>
</dbReference>
<dbReference type="OrthoDB" id="6119954at2759"/>
<dbReference type="Proteomes" id="UP000239757">
    <property type="component" value="Unassembled WGS sequence"/>
</dbReference>
<dbReference type="GO" id="GO:0009850">
    <property type="term" value="P:auxin metabolic process"/>
    <property type="evidence" value="ECO:0007669"/>
    <property type="project" value="TreeGrafter"/>
</dbReference>
<organism evidence="2 3">
    <name type="scientific">Gossypium barbadense</name>
    <name type="common">Sea Island cotton</name>
    <name type="synonym">Hibiscus barbadensis</name>
    <dbReference type="NCBI Taxonomy" id="3634"/>
    <lineage>
        <taxon>Eukaryota</taxon>
        <taxon>Viridiplantae</taxon>
        <taxon>Streptophyta</taxon>
        <taxon>Embryophyta</taxon>
        <taxon>Tracheophyta</taxon>
        <taxon>Spermatophyta</taxon>
        <taxon>Magnoliopsida</taxon>
        <taxon>eudicotyledons</taxon>
        <taxon>Gunneridae</taxon>
        <taxon>Pentapetalae</taxon>
        <taxon>rosids</taxon>
        <taxon>malvids</taxon>
        <taxon>Malvales</taxon>
        <taxon>Malvaceae</taxon>
        <taxon>Malvoideae</taxon>
        <taxon>Gossypium</taxon>
    </lineage>
</organism>